<keyword evidence="2" id="KW-1185">Reference proteome</keyword>
<evidence type="ECO:0008006" key="3">
    <source>
        <dbReference type="Google" id="ProtNLM"/>
    </source>
</evidence>
<evidence type="ECO:0000313" key="2">
    <source>
        <dbReference type="Proteomes" id="UP000305067"/>
    </source>
</evidence>
<gene>
    <name evidence="1" type="ORF">BDV98DRAFT_51015</name>
</gene>
<dbReference type="Pfam" id="PF10282">
    <property type="entry name" value="Lactonase"/>
    <property type="match status" value="1"/>
</dbReference>
<name>A0A5C3QJN3_9AGAR</name>
<dbReference type="InterPro" id="IPR019405">
    <property type="entry name" value="Lactonase_7-beta_prop"/>
</dbReference>
<dbReference type="EMBL" id="ML178823">
    <property type="protein sequence ID" value="TFL02113.1"/>
    <property type="molecule type" value="Genomic_DNA"/>
</dbReference>
<sequence>MRRKRCGSLGIQITQVRMQSTDIALCSTAEFGLSVGLFVVANDRGEAGFLSSFALDPSTGNITFIDRVDTSGHPTPDGIAATHTVSYSSGEAVSVANYFGQTVAIFRVNPTTGTTTFNLLYTMGSRCGLIKSVIESCIELAPTVLSRFREGWCLTSHRIMRGRRRTSANSISDAINPGGDCTISYIPYTQHLHLLTVLLPKLNPSAPVTG</sequence>
<dbReference type="Gene3D" id="2.130.10.10">
    <property type="entry name" value="YVTN repeat-like/Quinoprotein amine dehydrogenase"/>
    <property type="match status" value="1"/>
</dbReference>
<reference evidence="1 2" key="1">
    <citation type="journal article" date="2019" name="Nat. Ecol. Evol.">
        <title>Megaphylogeny resolves global patterns of mushroom evolution.</title>
        <authorList>
            <person name="Varga T."/>
            <person name="Krizsan K."/>
            <person name="Foldi C."/>
            <person name="Dima B."/>
            <person name="Sanchez-Garcia M."/>
            <person name="Sanchez-Ramirez S."/>
            <person name="Szollosi G.J."/>
            <person name="Szarkandi J.G."/>
            <person name="Papp V."/>
            <person name="Albert L."/>
            <person name="Andreopoulos W."/>
            <person name="Angelini C."/>
            <person name="Antonin V."/>
            <person name="Barry K.W."/>
            <person name="Bougher N.L."/>
            <person name="Buchanan P."/>
            <person name="Buyck B."/>
            <person name="Bense V."/>
            <person name="Catcheside P."/>
            <person name="Chovatia M."/>
            <person name="Cooper J."/>
            <person name="Damon W."/>
            <person name="Desjardin D."/>
            <person name="Finy P."/>
            <person name="Geml J."/>
            <person name="Haridas S."/>
            <person name="Hughes K."/>
            <person name="Justo A."/>
            <person name="Karasinski D."/>
            <person name="Kautmanova I."/>
            <person name="Kiss B."/>
            <person name="Kocsube S."/>
            <person name="Kotiranta H."/>
            <person name="LaButti K.M."/>
            <person name="Lechner B.E."/>
            <person name="Liimatainen K."/>
            <person name="Lipzen A."/>
            <person name="Lukacs Z."/>
            <person name="Mihaltcheva S."/>
            <person name="Morgado L.N."/>
            <person name="Niskanen T."/>
            <person name="Noordeloos M.E."/>
            <person name="Ohm R.A."/>
            <person name="Ortiz-Santana B."/>
            <person name="Ovrebo C."/>
            <person name="Racz N."/>
            <person name="Riley R."/>
            <person name="Savchenko A."/>
            <person name="Shiryaev A."/>
            <person name="Soop K."/>
            <person name="Spirin V."/>
            <person name="Szebenyi C."/>
            <person name="Tomsovsky M."/>
            <person name="Tulloss R.E."/>
            <person name="Uehling J."/>
            <person name="Grigoriev I.V."/>
            <person name="Vagvolgyi C."/>
            <person name="Papp T."/>
            <person name="Martin F.M."/>
            <person name="Miettinen O."/>
            <person name="Hibbett D.S."/>
            <person name="Nagy L.G."/>
        </authorList>
    </citation>
    <scope>NUCLEOTIDE SEQUENCE [LARGE SCALE GENOMIC DNA]</scope>
    <source>
        <strain evidence="1 2">CBS 309.79</strain>
    </source>
</reference>
<accession>A0A5C3QJN3</accession>
<dbReference type="Proteomes" id="UP000305067">
    <property type="component" value="Unassembled WGS sequence"/>
</dbReference>
<proteinExistence type="predicted"/>
<dbReference type="STRING" id="1884261.A0A5C3QJN3"/>
<organism evidence="1 2">
    <name type="scientific">Pterulicium gracile</name>
    <dbReference type="NCBI Taxonomy" id="1884261"/>
    <lineage>
        <taxon>Eukaryota</taxon>
        <taxon>Fungi</taxon>
        <taxon>Dikarya</taxon>
        <taxon>Basidiomycota</taxon>
        <taxon>Agaricomycotina</taxon>
        <taxon>Agaricomycetes</taxon>
        <taxon>Agaricomycetidae</taxon>
        <taxon>Agaricales</taxon>
        <taxon>Pleurotineae</taxon>
        <taxon>Pterulaceae</taxon>
        <taxon>Pterulicium</taxon>
    </lineage>
</organism>
<dbReference type="AlphaFoldDB" id="A0A5C3QJN3"/>
<protein>
    <recommendedName>
        <fullName evidence="3">Lactonase, 7-bladed beta-propeller-domain-containing protein</fullName>
    </recommendedName>
</protein>
<dbReference type="InterPro" id="IPR015943">
    <property type="entry name" value="WD40/YVTN_repeat-like_dom_sf"/>
</dbReference>
<evidence type="ECO:0000313" key="1">
    <source>
        <dbReference type="EMBL" id="TFL02113.1"/>
    </source>
</evidence>